<evidence type="ECO:0000313" key="7">
    <source>
        <dbReference type="Proteomes" id="UP001361239"/>
    </source>
</evidence>
<feature type="DNA-binding region" description="H-T-H motif" evidence="4">
    <location>
        <begin position="34"/>
        <end position="53"/>
    </location>
</feature>
<evidence type="ECO:0000256" key="2">
    <source>
        <dbReference type="ARBA" id="ARBA00023125"/>
    </source>
</evidence>
<accession>A0ABU8S1C5</accession>
<proteinExistence type="predicted"/>
<comment type="caution">
    <text evidence="6">The sequence shown here is derived from an EMBL/GenBank/DDBJ whole genome shotgun (WGS) entry which is preliminary data.</text>
</comment>
<dbReference type="Gene3D" id="1.10.357.10">
    <property type="entry name" value="Tetracycline Repressor, domain 2"/>
    <property type="match status" value="1"/>
</dbReference>
<keyword evidence="7" id="KW-1185">Reference proteome</keyword>
<dbReference type="PANTHER" id="PTHR30055:SF234">
    <property type="entry name" value="HTH-TYPE TRANSCRIPTIONAL REGULATOR BETI"/>
    <property type="match status" value="1"/>
</dbReference>
<feature type="domain" description="HTH tetR-type" evidence="5">
    <location>
        <begin position="11"/>
        <end position="71"/>
    </location>
</feature>
<keyword evidence="1" id="KW-0805">Transcription regulation</keyword>
<dbReference type="Proteomes" id="UP001361239">
    <property type="component" value="Unassembled WGS sequence"/>
</dbReference>
<evidence type="ECO:0000256" key="3">
    <source>
        <dbReference type="ARBA" id="ARBA00023163"/>
    </source>
</evidence>
<dbReference type="InterPro" id="IPR009057">
    <property type="entry name" value="Homeodomain-like_sf"/>
</dbReference>
<keyword evidence="3" id="KW-0804">Transcription</keyword>
<evidence type="ECO:0000259" key="5">
    <source>
        <dbReference type="PROSITE" id="PS50977"/>
    </source>
</evidence>
<dbReference type="InterPro" id="IPR001647">
    <property type="entry name" value="HTH_TetR"/>
</dbReference>
<dbReference type="Pfam" id="PF00440">
    <property type="entry name" value="TetR_N"/>
    <property type="match status" value="1"/>
</dbReference>
<dbReference type="EMBL" id="JBBHJZ010000005">
    <property type="protein sequence ID" value="MEJ5979100.1"/>
    <property type="molecule type" value="Genomic_DNA"/>
</dbReference>
<dbReference type="PANTHER" id="PTHR30055">
    <property type="entry name" value="HTH-TYPE TRANSCRIPTIONAL REGULATOR RUTR"/>
    <property type="match status" value="1"/>
</dbReference>
<name>A0ABU8S1C5_9SPHN</name>
<reference evidence="6 7" key="1">
    <citation type="submission" date="2024-03" db="EMBL/GenBank/DDBJ databases">
        <authorList>
            <person name="Jo J.-H."/>
        </authorList>
    </citation>
    <scope>NUCLEOTIDE SEQUENCE [LARGE SCALE GENOMIC DNA]</scope>
    <source>
        <strain evidence="6 7">PS1R-30</strain>
    </source>
</reference>
<organism evidence="6 7">
    <name type="scientific">Novosphingobium anseongense</name>
    <dbReference type="NCBI Taxonomy" id="3133436"/>
    <lineage>
        <taxon>Bacteria</taxon>
        <taxon>Pseudomonadati</taxon>
        <taxon>Pseudomonadota</taxon>
        <taxon>Alphaproteobacteria</taxon>
        <taxon>Sphingomonadales</taxon>
        <taxon>Sphingomonadaceae</taxon>
        <taxon>Novosphingobium</taxon>
    </lineage>
</organism>
<evidence type="ECO:0000256" key="4">
    <source>
        <dbReference type="PROSITE-ProRule" id="PRU00335"/>
    </source>
</evidence>
<gene>
    <name evidence="6" type="ORF">WG901_20780</name>
</gene>
<dbReference type="PRINTS" id="PR00455">
    <property type="entry name" value="HTHTETR"/>
</dbReference>
<dbReference type="InterPro" id="IPR050109">
    <property type="entry name" value="HTH-type_TetR-like_transc_reg"/>
</dbReference>
<sequence>MAGRRMGPPDATVRFELLDATERVLARDGYPAVTSRNVGKEAGVDQKLVFYYFRTMEDLVVATFHRRSEDFLGRLRAAAASAAPLREIWSLISDRSGRLTIEFMAMATRNAALKNEVREYNRAANAIIEEGLARRPLPTGADPALAPPAFVNFVIASVARNLLVEEEMGLTPPPDEMRILIEAWIDRLAP</sequence>
<evidence type="ECO:0000256" key="1">
    <source>
        <dbReference type="ARBA" id="ARBA00023015"/>
    </source>
</evidence>
<dbReference type="PROSITE" id="PS50977">
    <property type="entry name" value="HTH_TETR_2"/>
    <property type="match status" value="1"/>
</dbReference>
<keyword evidence="2 4" id="KW-0238">DNA-binding</keyword>
<dbReference type="RefSeq" id="WP_339589037.1">
    <property type="nucleotide sequence ID" value="NZ_JBBHJZ010000005.1"/>
</dbReference>
<protein>
    <submittedName>
        <fullName evidence="6">Helix-turn-helix domain-containing protein</fullName>
    </submittedName>
</protein>
<dbReference type="SUPFAM" id="SSF46689">
    <property type="entry name" value="Homeodomain-like"/>
    <property type="match status" value="1"/>
</dbReference>
<evidence type="ECO:0000313" key="6">
    <source>
        <dbReference type="EMBL" id="MEJ5979100.1"/>
    </source>
</evidence>